<dbReference type="CDD" id="cd00501">
    <property type="entry name" value="Peptidase_C15"/>
    <property type="match status" value="1"/>
</dbReference>
<dbReference type="Gene3D" id="3.40.630.20">
    <property type="entry name" value="Peptidase C15, pyroglutamyl peptidase I-like"/>
    <property type="match status" value="1"/>
</dbReference>
<dbReference type="InterPro" id="IPR000816">
    <property type="entry name" value="Peptidase_C15"/>
</dbReference>
<evidence type="ECO:0000256" key="1">
    <source>
        <dbReference type="ARBA" id="ARBA00006641"/>
    </source>
</evidence>
<gene>
    <name evidence="6" type="ORF">HF521_003833</name>
</gene>
<sequence length="219" mass="24149">MDSCKPKLIVVTGFGPFRQYLVNPSWEAVKGLKKKVLGANTEIHIVEIPVCYSKAHQAIAEIWHNLKPKIAIHVGIASGAKCIILEQTGKNSGYKDKDSCGICPEDNCCIKGGPEHLDSIIDMKTIAKSLKVLGLDVIYSRDAGRYLCDFVYYLSLHYGQGRAAFIHVPACVGLANPDTLLPQLQAIIQVMLCHLDTQMLWPAASECRCSEQQIKKVLK</sequence>
<name>A0A8T0B0Q9_SILME</name>
<keyword evidence="2" id="KW-0963">Cytoplasm</keyword>
<dbReference type="GO" id="GO:0005829">
    <property type="term" value="C:cytosol"/>
    <property type="evidence" value="ECO:0007669"/>
    <property type="project" value="InterPro"/>
</dbReference>
<keyword evidence="3" id="KW-0645">Protease</keyword>
<evidence type="ECO:0008006" key="8">
    <source>
        <dbReference type="Google" id="ProtNLM"/>
    </source>
</evidence>
<dbReference type="InterPro" id="IPR016125">
    <property type="entry name" value="Peptidase_C15-like"/>
</dbReference>
<comment type="similarity">
    <text evidence="1">Belongs to the peptidase C15 family.</text>
</comment>
<comment type="caution">
    <text evidence="6">The sequence shown here is derived from an EMBL/GenBank/DDBJ whole genome shotgun (WGS) entry which is preliminary data.</text>
</comment>
<dbReference type="Pfam" id="PF01470">
    <property type="entry name" value="Peptidase_C15"/>
    <property type="match status" value="1"/>
</dbReference>
<dbReference type="PANTHER" id="PTHR23402">
    <property type="entry name" value="PROTEASE FAMILY C15 PYROGLUTAMYL-PEPTIDASE I-RELATED"/>
    <property type="match status" value="1"/>
</dbReference>
<dbReference type="SUPFAM" id="SSF53182">
    <property type="entry name" value="Pyrrolidone carboxyl peptidase (pyroglutamate aminopeptidase)"/>
    <property type="match status" value="1"/>
</dbReference>
<keyword evidence="4" id="KW-0378">Hydrolase</keyword>
<dbReference type="PRINTS" id="PR00706">
    <property type="entry name" value="PYROGLUPTASE"/>
</dbReference>
<protein>
    <recommendedName>
        <fullName evidence="8">Pyroglutamyl-peptidase I</fullName>
    </recommendedName>
</protein>
<dbReference type="PIRSF" id="PIRSF015592">
    <property type="entry name" value="Prld-crbxl_pptds"/>
    <property type="match status" value="1"/>
</dbReference>
<evidence type="ECO:0000256" key="4">
    <source>
        <dbReference type="ARBA" id="ARBA00022801"/>
    </source>
</evidence>
<proteinExistence type="inferred from homology"/>
<dbReference type="InterPro" id="IPR036440">
    <property type="entry name" value="Peptidase_C15-like_sf"/>
</dbReference>
<evidence type="ECO:0000313" key="7">
    <source>
        <dbReference type="Proteomes" id="UP000606274"/>
    </source>
</evidence>
<evidence type="ECO:0000256" key="5">
    <source>
        <dbReference type="ARBA" id="ARBA00022807"/>
    </source>
</evidence>
<evidence type="ECO:0000313" key="6">
    <source>
        <dbReference type="EMBL" id="KAF7699091.1"/>
    </source>
</evidence>
<keyword evidence="7" id="KW-1185">Reference proteome</keyword>
<reference evidence="6" key="1">
    <citation type="submission" date="2020-08" db="EMBL/GenBank/DDBJ databases">
        <title>Chromosome-level assembly of Southern catfish (Silurus meridionalis) provides insights into visual adaptation to the nocturnal and benthic lifestyles.</title>
        <authorList>
            <person name="Zhang Y."/>
            <person name="Wang D."/>
            <person name="Peng Z."/>
        </authorList>
    </citation>
    <scope>NUCLEOTIDE SEQUENCE</scope>
    <source>
        <strain evidence="6">SWU-2019-XX</strain>
        <tissue evidence="6">Muscle</tissue>
    </source>
</reference>
<dbReference type="PANTHER" id="PTHR23402:SF1">
    <property type="entry name" value="PYROGLUTAMYL-PEPTIDASE I"/>
    <property type="match status" value="1"/>
</dbReference>
<dbReference type="GO" id="GO:0016920">
    <property type="term" value="F:pyroglutamyl-peptidase activity"/>
    <property type="evidence" value="ECO:0007669"/>
    <property type="project" value="InterPro"/>
</dbReference>
<keyword evidence="5" id="KW-0788">Thiol protease</keyword>
<evidence type="ECO:0000256" key="3">
    <source>
        <dbReference type="ARBA" id="ARBA00022670"/>
    </source>
</evidence>
<dbReference type="EMBL" id="JABFDY010000013">
    <property type="protein sequence ID" value="KAF7699091.1"/>
    <property type="molecule type" value="Genomic_DNA"/>
</dbReference>
<dbReference type="Proteomes" id="UP000606274">
    <property type="component" value="Unassembled WGS sequence"/>
</dbReference>
<dbReference type="GO" id="GO:0006508">
    <property type="term" value="P:proteolysis"/>
    <property type="evidence" value="ECO:0007669"/>
    <property type="project" value="UniProtKB-KW"/>
</dbReference>
<accession>A0A8T0B0Q9</accession>
<evidence type="ECO:0000256" key="2">
    <source>
        <dbReference type="ARBA" id="ARBA00022490"/>
    </source>
</evidence>
<dbReference type="AlphaFoldDB" id="A0A8T0B0Q9"/>
<organism evidence="6 7">
    <name type="scientific">Silurus meridionalis</name>
    <name type="common">Southern catfish</name>
    <name type="synonym">Silurus soldatovi meridionalis</name>
    <dbReference type="NCBI Taxonomy" id="175797"/>
    <lineage>
        <taxon>Eukaryota</taxon>
        <taxon>Metazoa</taxon>
        <taxon>Chordata</taxon>
        <taxon>Craniata</taxon>
        <taxon>Vertebrata</taxon>
        <taxon>Euteleostomi</taxon>
        <taxon>Actinopterygii</taxon>
        <taxon>Neopterygii</taxon>
        <taxon>Teleostei</taxon>
        <taxon>Ostariophysi</taxon>
        <taxon>Siluriformes</taxon>
        <taxon>Siluridae</taxon>
        <taxon>Silurus</taxon>
    </lineage>
</organism>